<evidence type="ECO:0000313" key="5">
    <source>
        <dbReference type="Proteomes" id="UP001174136"/>
    </source>
</evidence>
<feature type="transmembrane region" description="Helical" evidence="3">
    <location>
        <begin position="272"/>
        <end position="296"/>
    </location>
</feature>
<dbReference type="AlphaFoldDB" id="A0AA47NU77"/>
<feature type="transmembrane region" description="Helical" evidence="3">
    <location>
        <begin position="493"/>
        <end position="521"/>
    </location>
</feature>
<feature type="transmembrane region" description="Helical" evidence="3">
    <location>
        <begin position="582"/>
        <end position="601"/>
    </location>
</feature>
<evidence type="ECO:0000313" key="4">
    <source>
        <dbReference type="EMBL" id="KAK0138726.1"/>
    </source>
</evidence>
<feature type="transmembrane region" description="Helical" evidence="3">
    <location>
        <begin position="607"/>
        <end position="628"/>
    </location>
</feature>
<feature type="transmembrane region" description="Helical" evidence="3">
    <location>
        <begin position="948"/>
        <end position="968"/>
    </location>
</feature>
<keyword evidence="5" id="KW-1185">Reference proteome</keyword>
<dbReference type="PANTHER" id="PTHR20765:SF1">
    <property type="entry name" value="EQUILIBRATIVE NUCLEOBASE TRANSPORTER 1"/>
    <property type="match status" value="1"/>
</dbReference>
<reference evidence="4" key="1">
    <citation type="journal article" date="2023" name="Front. Mar. Sci.">
        <title>A new Merluccius polli reference genome to investigate the effects of global change in West African waters.</title>
        <authorList>
            <person name="Mateo J.L."/>
            <person name="Blanco-Fernandez C."/>
            <person name="Garcia-Vazquez E."/>
            <person name="Machado-Schiaffino G."/>
        </authorList>
    </citation>
    <scope>NUCLEOTIDE SEQUENCE</scope>
    <source>
        <strain evidence="4">C29</strain>
        <tissue evidence="4">Fin</tissue>
    </source>
</reference>
<feature type="compositionally biased region" description="Polar residues" evidence="2">
    <location>
        <begin position="234"/>
        <end position="247"/>
    </location>
</feature>
<feature type="transmembrane region" description="Helical" evidence="3">
    <location>
        <begin position="356"/>
        <end position="381"/>
    </location>
</feature>
<sequence length="992" mass="111199">MVDQGRRKVPVRHWLTLMSGFLENLCFSGLMFGWASLVFVLKNDGYFADHCVNVTLNDNTTATDCSGQDEQFSIVLSIASFSTFILRFPFGYYSVALFPAASFLMINGMLFCITNAQVGNLFERHRSTVINMHSGFTDSSAGVFLIVKVLHEQGVSLRTSFLVLSCGCIWQLLSTFFLMPRRHIPYPLPADYKYGSEQTPSHQITHIPTPPNHPQPHHTKPPTTPSHQTTHNPITSQQTTHNPITSNHPQPHHTKPPTTPSLPSFQSCVLSLFFLWHLLWTATLLFCHFLFLVTFNPTLNRLAGNDLDQVSLYTNVFAYIQLCALLWAPCNGLILDRYKHRPLDQGESMQATDLSTFPLSLGLTSLQGFLFCICFTVPVLPLQYVTFVLQVINSAFLYGGHQSFVSHVYVAFTSFPACHFGKLSGLIMSISAVALLLQIPAVQFINQVLQGDPFYAYVGVTILSLLTFIHPLHVHLHCRRQLSRRTQAQREILYGLTLTSGIVECLGFAGLVFGYASLVFVLKQDGYFSQMCDNSTGTNNTIQTGCPGQDQQFSWVFTIASFLISFLSLPNGYLFDRFGTTATRLLAISLYTTGTLLMAFSNAAYSMLLFLALPCLAVGGIMLLLTNMQIGNLFSAHRSTIITIYNGAFDSSSSVFLIVKVLHEQNISLQTSFLVLSFCSIIHLLRTFLLMPRTHIPYSPPSDYSYGLRFRKSNTYNVEESENMRQVATETDVMETKEAADAPGQVENLSEAQLSEKVPSFWSCVKSWFFFWHLLWLSLMQLRHYLFIGTLNTTLNRLSSYNAALVSQFTNAFAITQLCGVLCAPWNGLLLDRHKGKPRPPGETEHEADLRSSIVSLFLTSLQCLLFSVCATVPVLSLQYLTFALQVLNRSFLYGGHAAFISIAFPACHFGKLYGTVMSLSALFSLLQYPCFTLVKDVLNEDPFYVDLALNFLMLLVFIHPLNVFIHCRRLGQERQKRQDTNLSLLTTEATT</sequence>
<comment type="subcellular location">
    <subcellularLocation>
        <location evidence="1">Membrane</location>
        <topology evidence="1">Multi-pass membrane protein</topology>
    </subcellularLocation>
</comment>
<feature type="transmembrane region" description="Helical" evidence="3">
    <location>
        <begin position="423"/>
        <end position="442"/>
    </location>
</feature>
<name>A0AA47NU77_MERPO</name>
<dbReference type="CDD" id="cd06174">
    <property type="entry name" value="MFS"/>
    <property type="match status" value="2"/>
</dbReference>
<dbReference type="Gene3D" id="1.20.1250.20">
    <property type="entry name" value="MFS general substrate transporter like domains"/>
    <property type="match status" value="2"/>
</dbReference>
<organism evidence="4 5">
    <name type="scientific">Merluccius polli</name>
    <name type="common">Benguela hake</name>
    <name type="synonym">Merluccius cadenati</name>
    <dbReference type="NCBI Taxonomy" id="89951"/>
    <lineage>
        <taxon>Eukaryota</taxon>
        <taxon>Metazoa</taxon>
        <taxon>Chordata</taxon>
        <taxon>Craniata</taxon>
        <taxon>Vertebrata</taxon>
        <taxon>Euteleostomi</taxon>
        <taxon>Actinopterygii</taxon>
        <taxon>Neopterygii</taxon>
        <taxon>Teleostei</taxon>
        <taxon>Neoteleostei</taxon>
        <taxon>Acanthomorphata</taxon>
        <taxon>Zeiogadaria</taxon>
        <taxon>Gadariae</taxon>
        <taxon>Gadiformes</taxon>
        <taxon>Gadoidei</taxon>
        <taxon>Merlucciidae</taxon>
        <taxon>Merluccius</taxon>
    </lineage>
</organism>
<proteinExistence type="predicted"/>
<keyword evidence="3" id="KW-1133">Transmembrane helix</keyword>
<feature type="transmembrane region" description="Helical" evidence="3">
    <location>
        <begin position="21"/>
        <end position="41"/>
    </location>
</feature>
<feature type="transmembrane region" description="Helical" evidence="3">
    <location>
        <begin position="454"/>
        <end position="472"/>
    </location>
</feature>
<dbReference type="PANTHER" id="PTHR20765">
    <property type="entry name" value="SOLUTE CARRIER FAMILY 43 MEMBER 3-RELATED"/>
    <property type="match status" value="1"/>
</dbReference>
<protein>
    <submittedName>
        <fullName evidence="4">Solute carrier family 43 member 3</fullName>
    </submittedName>
</protein>
<dbReference type="GO" id="GO:0016020">
    <property type="term" value="C:membrane"/>
    <property type="evidence" value="ECO:0007669"/>
    <property type="project" value="UniProtKB-SubCell"/>
</dbReference>
<dbReference type="InterPro" id="IPR027197">
    <property type="entry name" value="SLC43A3"/>
</dbReference>
<feature type="transmembrane region" description="Helical" evidence="3">
    <location>
        <begin position="917"/>
        <end position="936"/>
    </location>
</feature>
<feature type="transmembrane region" description="Helical" evidence="3">
    <location>
        <begin position="90"/>
        <end position="116"/>
    </location>
</feature>
<keyword evidence="3" id="KW-0472">Membrane</keyword>
<dbReference type="SUPFAM" id="SSF103473">
    <property type="entry name" value="MFS general substrate transporter"/>
    <property type="match status" value="2"/>
</dbReference>
<dbReference type="InterPro" id="IPR011701">
    <property type="entry name" value="MFS"/>
</dbReference>
<dbReference type="Pfam" id="PF07690">
    <property type="entry name" value="MFS_1"/>
    <property type="match status" value="1"/>
</dbReference>
<evidence type="ECO:0000256" key="3">
    <source>
        <dbReference type="SAM" id="Phobius"/>
    </source>
</evidence>
<dbReference type="EMBL" id="JAOPHQ010004578">
    <property type="protein sequence ID" value="KAK0138726.1"/>
    <property type="molecule type" value="Genomic_DNA"/>
</dbReference>
<feature type="transmembrane region" description="Helical" evidence="3">
    <location>
        <begin position="852"/>
        <end position="880"/>
    </location>
</feature>
<dbReference type="InterPro" id="IPR036259">
    <property type="entry name" value="MFS_trans_sf"/>
</dbReference>
<feature type="transmembrane region" description="Helical" evidence="3">
    <location>
        <begin position="387"/>
        <end position="411"/>
    </location>
</feature>
<gene>
    <name evidence="4" type="primary">SLC43A3_0</name>
    <name evidence="4" type="ORF">N1851_024735</name>
</gene>
<feature type="transmembrane region" description="Helical" evidence="3">
    <location>
        <begin position="892"/>
        <end position="910"/>
    </location>
</feature>
<feature type="region of interest" description="Disordered" evidence="2">
    <location>
        <begin position="197"/>
        <end position="259"/>
    </location>
</feature>
<feature type="transmembrane region" description="Helical" evidence="3">
    <location>
        <begin position="769"/>
        <end position="788"/>
    </location>
</feature>
<comment type="caution">
    <text evidence="4">The sequence shown here is derived from an EMBL/GenBank/DDBJ whole genome shotgun (WGS) entry which is preliminary data.</text>
</comment>
<feature type="transmembrane region" description="Helical" evidence="3">
    <location>
        <begin position="316"/>
        <end position="335"/>
    </location>
</feature>
<dbReference type="Proteomes" id="UP001174136">
    <property type="component" value="Unassembled WGS sequence"/>
</dbReference>
<keyword evidence="3" id="KW-0812">Transmembrane</keyword>
<feature type="transmembrane region" description="Helical" evidence="3">
    <location>
        <begin position="553"/>
        <end position="575"/>
    </location>
</feature>
<evidence type="ECO:0000256" key="2">
    <source>
        <dbReference type="SAM" id="MobiDB-lite"/>
    </source>
</evidence>
<feature type="transmembrane region" description="Helical" evidence="3">
    <location>
        <begin position="808"/>
        <end position="831"/>
    </location>
</feature>
<evidence type="ECO:0000256" key="1">
    <source>
        <dbReference type="ARBA" id="ARBA00004141"/>
    </source>
</evidence>
<accession>A0AA47NU77</accession>
<dbReference type="GO" id="GO:0022857">
    <property type="term" value="F:transmembrane transporter activity"/>
    <property type="evidence" value="ECO:0007669"/>
    <property type="project" value="InterPro"/>
</dbReference>